<keyword evidence="1" id="KW-0175">Coiled coil</keyword>
<accession>A0A8S5REZ0</accession>
<reference evidence="2" key="1">
    <citation type="journal article" date="2021" name="Proc. Natl. Acad. Sci. U.S.A.">
        <title>A Catalog of Tens of Thousands of Viruses from Human Metagenomes Reveals Hidden Associations with Chronic Diseases.</title>
        <authorList>
            <person name="Tisza M.J."/>
            <person name="Buck C.B."/>
        </authorList>
    </citation>
    <scope>NUCLEOTIDE SEQUENCE</scope>
    <source>
        <strain evidence="2">CtJLD79</strain>
    </source>
</reference>
<organism evidence="2">
    <name type="scientific">virus sp. ctJLD79</name>
    <dbReference type="NCBI Taxonomy" id="2827987"/>
    <lineage>
        <taxon>Viruses</taxon>
    </lineage>
</organism>
<dbReference type="Gene3D" id="1.10.10.10">
    <property type="entry name" value="Winged helix-like DNA-binding domain superfamily/Winged helix DNA-binding domain"/>
    <property type="match status" value="1"/>
</dbReference>
<feature type="coiled-coil region" evidence="1">
    <location>
        <begin position="6"/>
        <end position="40"/>
    </location>
</feature>
<dbReference type="InterPro" id="IPR013324">
    <property type="entry name" value="RNA_pol_sigma_r3/r4-like"/>
</dbReference>
<dbReference type="SUPFAM" id="SSF88659">
    <property type="entry name" value="Sigma3 and sigma4 domains of RNA polymerase sigma factors"/>
    <property type="match status" value="1"/>
</dbReference>
<evidence type="ECO:0000256" key="1">
    <source>
        <dbReference type="SAM" id="Coils"/>
    </source>
</evidence>
<protein>
    <submittedName>
        <fullName evidence="2">Uncharacterized protein</fullName>
    </submittedName>
</protein>
<dbReference type="EMBL" id="BK059097">
    <property type="protein sequence ID" value="DAE29698.1"/>
    <property type="molecule type" value="Genomic_DNA"/>
</dbReference>
<dbReference type="InterPro" id="IPR036388">
    <property type="entry name" value="WH-like_DNA-bd_sf"/>
</dbReference>
<evidence type="ECO:0000313" key="2">
    <source>
        <dbReference type="EMBL" id="DAE29698.1"/>
    </source>
</evidence>
<proteinExistence type="predicted"/>
<name>A0A8S5REZ0_9VIRU</name>
<sequence>MTNQEKKAWLMQYRAAEREERRLSEELERWRSRAESATARYGADTGGGGDGRSLEHAAEHIAHLAAQLEHQRIGLVRLRREIGAAIDAVPDARHRELLRLRYIDGRTWEQVAEFMGYDDPRWVYVLHGNALNALGLEH</sequence>